<evidence type="ECO:0000313" key="5">
    <source>
        <dbReference type="Proteomes" id="UP000280696"/>
    </source>
</evidence>
<dbReference type="InterPro" id="IPR034683">
    <property type="entry name" value="IspD/TarI"/>
</dbReference>
<dbReference type="RefSeq" id="WP_120468352.1">
    <property type="nucleotide sequence ID" value="NZ_CATAJS010000004.1"/>
</dbReference>
<keyword evidence="3" id="KW-0414">Isoprene biosynthesis</keyword>
<evidence type="ECO:0000256" key="3">
    <source>
        <dbReference type="ARBA" id="ARBA00023229"/>
    </source>
</evidence>
<dbReference type="CDD" id="cd02516">
    <property type="entry name" value="CDP-ME_synthetase"/>
    <property type="match status" value="1"/>
</dbReference>
<proteinExistence type="predicted"/>
<sequence>MNIALILAGGTGSRFGGDVPKQYLEVEGKPVIAYCLKTFVQHEQIDRIQIVADEMWRAFIEECAGKAGCLKLQGFSAPGKNRQLSIWNGIQDILQYASGKDVVIIHDAARPLVSERIIADCLEICKEHEGALTVIPVKDTIYYGRDDRIESLLERDRLMAGQAPEAFRLGPYFKANERLLPDKILEINGSTEPAILAGMDIGCVTGEERNFKVTTKEDLLRLQQILKQTGNRP</sequence>
<dbReference type="GO" id="GO:0008299">
    <property type="term" value="P:isoprenoid biosynthetic process"/>
    <property type="evidence" value="ECO:0007669"/>
    <property type="project" value="UniProtKB-KW"/>
</dbReference>
<gene>
    <name evidence="4" type="ORF">D7V94_06870</name>
</gene>
<keyword evidence="2 4" id="KW-0548">Nucleotidyltransferase</keyword>
<name>A0A3A9B1C9_9FIRM</name>
<dbReference type="PANTHER" id="PTHR32125:SF4">
    <property type="entry name" value="2-C-METHYL-D-ERYTHRITOL 4-PHOSPHATE CYTIDYLYLTRANSFERASE, CHLOROPLASTIC"/>
    <property type="match status" value="1"/>
</dbReference>
<dbReference type="PROSITE" id="PS01295">
    <property type="entry name" value="ISPD"/>
    <property type="match status" value="1"/>
</dbReference>
<dbReference type="InterPro" id="IPR018294">
    <property type="entry name" value="ISPD_synthase_CS"/>
</dbReference>
<dbReference type="SUPFAM" id="SSF53448">
    <property type="entry name" value="Nucleotide-diphospho-sugar transferases"/>
    <property type="match status" value="1"/>
</dbReference>
<dbReference type="OrthoDB" id="9806837at2"/>
<evidence type="ECO:0000256" key="2">
    <source>
        <dbReference type="ARBA" id="ARBA00022695"/>
    </source>
</evidence>
<protein>
    <submittedName>
        <fullName evidence="4">2-C-methyl-D-erythritol 4-phosphate cytidylyltransferase</fullName>
    </submittedName>
</protein>
<dbReference type="AlphaFoldDB" id="A0A3A9B1C9"/>
<reference evidence="4 5" key="1">
    <citation type="submission" date="2018-09" db="EMBL/GenBank/DDBJ databases">
        <title>Murine metabolic-syndrome-specific gut microbial biobank.</title>
        <authorList>
            <person name="Liu C."/>
        </authorList>
    </citation>
    <scope>NUCLEOTIDE SEQUENCE [LARGE SCALE GENOMIC DNA]</scope>
    <source>
        <strain evidence="4 5">0.1xD8-82</strain>
    </source>
</reference>
<evidence type="ECO:0000313" key="4">
    <source>
        <dbReference type="EMBL" id="RKI92505.1"/>
    </source>
</evidence>
<dbReference type="InterPro" id="IPR029044">
    <property type="entry name" value="Nucleotide-diphossugar_trans"/>
</dbReference>
<evidence type="ECO:0000256" key="1">
    <source>
        <dbReference type="ARBA" id="ARBA00022679"/>
    </source>
</evidence>
<dbReference type="Proteomes" id="UP000280696">
    <property type="component" value="Unassembled WGS sequence"/>
</dbReference>
<keyword evidence="5" id="KW-1185">Reference proteome</keyword>
<accession>A0A3A9B1C9</accession>
<dbReference type="EMBL" id="RAYQ01000005">
    <property type="protein sequence ID" value="RKI92505.1"/>
    <property type="molecule type" value="Genomic_DNA"/>
</dbReference>
<dbReference type="Gene3D" id="3.90.550.10">
    <property type="entry name" value="Spore Coat Polysaccharide Biosynthesis Protein SpsA, Chain A"/>
    <property type="match status" value="1"/>
</dbReference>
<keyword evidence="1 4" id="KW-0808">Transferase</keyword>
<dbReference type="InterPro" id="IPR050088">
    <property type="entry name" value="IspD/TarI_cytidylyltransf_bact"/>
</dbReference>
<dbReference type="GO" id="GO:0050518">
    <property type="term" value="F:2-C-methyl-D-erythritol 4-phosphate cytidylyltransferase activity"/>
    <property type="evidence" value="ECO:0007669"/>
    <property type="project" value="TreeGrafter"/>
</dbReference>
<dbReference type="PANTHER" id="PTHR32125">
    <property type="entry name" value="2-C-METHYL-D-ERYTHRITOL 4-PHOSPHATE CYTIDYLYLTRANSFERASE, CHLOROPLASTIC"/>
    <property type="match status" value="1"/>
</dbReference>
<dbReference type="Pfam" id="PF01128">
    <property type="entry name" value="IspD"/>
    <property type="match status" value="1"/>
</dbReference>
<organism evidence="4 5">
    <name type="scientific">Parablautia intestinalis</name>
    <dbReference type="NCBI Taxonomy" id="2320100"/>
    <lineage>
        <taxon>Bacteria</taxon>
        <taxon>Bacillati</taxon>
        <taxon>Bacillota</taxon>
        <taxon>Clostridia</taxon>
        <taxon>Lachnospirales</taxon>
        <taxon>Lachnospiraceae</taxon>
        <taxon>Parablautia</taxon>
    </lineage>
</organism>
<comment type="caution">
    <text evidence="4">The sequence shown here is derived from an EMBL/GenBank/DDBJ whole genome shotgun (WGS) entry which is preliminary data.</text>
</comment>